<accession>A0A0B6TT87</accession>
<dbReference type="InterPro" id="IPR000086">
    <property type="entry name" value="NUDIX_hydrolase_dom"/>
</dbReference>
<dbReference type="SUPFAM" id="SSF55811">
    <property type="entry name" value="Nudix"/>
    <property type="match status" value="1"/>
</dbReference>
<reference evidence="4 5" key="1">
    <citation type="submission" date="2014-05" db="EMBL/GenBank/DDBJ databases">
        <title>Complete genome sequence of Corynebacterium marinum DSM 44953.</title>
        <authorList>
            <person name="Schaffert L."/>
            <person name="Albersmeier A."/>
            <person name="Kalinowski J."/>
            <person name="Ruckert C."/>
        </authorList>
    </citation>
    <scope>NUCLEOTIDE SEQUENCE [LARGE SCALE GENOMIC DNA]</scope>
    <source>
        <strain evidence="4 5">DSM 44953</strain>
    </source>
</reference>
<gene>
    <name evidence="4" type="ORF">B840_05905</name>
</gene>
<evidence type="ECO:0000259" key="3">
    <source>
        <dbReference type="PROSITE" id="PS51462"/>
    </source>
</evidence>
<dbReference type="GO" id="GO:0005829">
    <property type="term" value="C:cytosol"/>
    <property type="evidence" value="ECO:0007669"/>
    <property type="project" value="TreeGrafter"/>
</dbReference>
<dbReference type="EMBL" id="CP007790">
    <property type="protein sequence ID" value="AJK68790.1"/>
    <property type="molecule type" value="Genomic_DNA"/>
</dbReference>
<keyword evidence="5" id="KW-1185">Reference proteome</keyword>
<dbReference type="KEGG" id="cmq:B840_05905"/>
<evidence type="ECO:0000313" key="5">
    <source>
        <dbReference type="Proteomes" id="UP000031928"/>
    </source>
</evidence>
<dbReference type="PANTHER" id="PTHR11839:SF31">
    <property type="entry name" value="ADP-RIBOSE PYROPHOSPHATASE"/>
    <property type="match status" value="1"/>
</dbReference>
<protein>
    <recommendedName>
        <fullName evidence="3">Nudix hydrolase domain-containing protein</fullName>
    </recommendedName>
</protein>
<dbReference type="HOGENOM" id="CLU_062658_5_0_11"/>
<dbReference type="RefSeq" id="WP_042621365.1">
    <property type="nucleotide sequence ID" value="NZ_CP007790.1"/>
</dbReference>
<dbReference type="GO" id="GO:0006753">
    <property type="term" value="P:nucleoside phosphate metabolic process"/>
    <property type="evidence" value="ECO:0007669"/>
    <property type="project" value="TreeGrafter"/>
</dbReference>
<dbReference type="GO" id="GO:0016787">
    <property type="term" value="F:hydrolase activity"/>
    <property type="evidence" value="ECO:0007669"/>
    <property type="project" value="UniProtKB-KW"/>
</dbReference>
<sequence>MTSPGTHDFRVLDTELLLESPILAVRRDTLAMPGGDTGRREIVEHFGAVAVVAVRDNGDLALVRQYRHSVGAHLWELPAGLLDVDGEDEITTARRELAEEAGLGAGRWDVLCDLVTSPGFCEETVRVFLARDLHEAERGEVEHEEADLLLEWTPLDEAREMIMSGEIINSIAISGIMTAAEVLAGRAEPRPVDAPNPWRPTSLPRRRREAGAGPDLKKLPQ</sequence>
<evidence type="ECO:0000256" key="1">
    <source>
        <dbReference type="ARBA" id="ARBA00022801"/>
    </source>
</evidence>
<feature type="region of interest" description="Disordered" evidence="2">
    <location>
        <begin position="186"/>
        <end position="221"/>
    </location>
</feature>
<dbReference type="PROSITE" id="PS51462">
    <property type="entry name" value="NUDIX"/>
    <property type="match status" value="1"/>
</dbReference>
<keyword evidence="1" id="KW-0378">Hydrolase</keyword>
<dbReference type="Proteomes" id="UP000031928">
    <property type="component" value="Chromosome"/>
</dbReference>
<dbReference type="STRING" id="1224162.B840_05905"/>
<organism evidence="4 5">
    <name type="scientific">Corynebacterium marinum DSM 44953</name>
    <dbReference type="NCBI Taxonomy" id="1224162"/>
    <lineage>
        <taxon>Bacteria</taxon>
        <taxon>Bacillati</taxon>
        <taxon>Actinomycetota</taxon>
        <taxon>Actinomycetes</taxon>
        <taxon>Mycobacteriales</taxon>
        <taxon>Corynebacteriaceae</taxon>
        <taxon>Corynebacterium</taxon>
    </lineage>
</organism>
<proteinExistence type="predicted"/>
<dbReference type="AlphaFoldDB" id="A0A0B6TT87"/>
<dbReference type="InterPro" id="IPR015797">
    <property type="entry name" value="NUDIX_hydrolase-like_dom_sf"/>
</dbReference>
<dbReference type="Pfam" id="PF00293">
    <property type="entry name" value="NUDIX"/>
    <property type="match status" value="1"/>
</dbReference>
<evidence type="ECO:0000313" key="4">
    <source>
        <dbReference type="EMBL" id="AJK68790.1"/>
    </source>
</evidence>
<name>A0A0B6TT87_9CORY</name>
<evidence type="ECO:0000256" key="2">
    <source>
        <dbReference type="SAM" id="MobiDB-lite"/>
    </source>
</evidence>
<dbReference type="OrthoDB" id="9806150at2"/>
<dbReference type="CDD" id="cd24158">
    <property type="entry name" value="NUDIX_ADPRase_Rv1700"/>
    <property type="match status" value="1"/>
</dbReference>
<dbReference type="PANTHER" id="PTHR11839">
    <property type="entry name" value="UDP/ADP-SUGAR PYROPHOSPHATASE"/>
    <property type="match status" value="1"/>
</dbReference>
<dbReference type="Gene3D" id="3.90.79.10">
    <property type="entry name" value="Nucleoside Triphosphate Pyrophosphohydrolase"/>
    <property type="match status" value="1"/>
</dbReference>
<feature type="domain" description="Nudix hydrolase" evidence="3">
    <location>
        <begin position="43"/>
        <end position="175"/>
    </location>
</feature>
<dbReference type="GO" id="GO:0019693">
    <property type="term" value="P:ribose phosphate metabolic process"/>
    <property type="evidence" value="ECO:0007669"/>
    <property type="project" value="TreeGrafter"/>
</dbReference>